<dbReference type="AlphaFoldDB" id="A0A318S6Y2"/>
<evidence type="ECO:0000313" key="2">
    <source>
        <dbReference type="Proteomes" id="UP000248326"/>
    </source>
</evidence>
<dbReference type="RefSeq" id="WP_110887693.1">
    <property type="nucleotide sequence ID" value="NZ_QJSX01000012.1"/>
</dbReference>
<organism evidence="1 2">
    <name type="scientific">Deinococcus yavapaiensis KR-236</name>
    <dbReference type="NCBI Taxonomy" id="694435"/>
    <lineage>
        <taxon>Bacteria</taxon>
        <taxon>Thermotogati</taxon>
        <taxon>Deinococcota</taxon>
        <taxon>Deinococci</taxon>
        <taxon>Deinococcales</taxon>
        <taxon>Deinococcaceae</taxon>
        <taxon>Deinococcus</taxon>
    </lineage>
</organism>
<dbReference type="EMBL" id="QJSX01000012">
    <property type="protein sequence ID" value="PYE52809.1"/>
    <property type="molecule type" value="Genomic_DNA"/>
</dbReference>
<dbReference type="OrthoDB" id="489312at2"/>
<dbReference type="Proteomes" id="UP000248326">
    <property type="component" value="Unassembled WGS sequence"/>
</dbReference>
<reference evidence="1 2" key="1">
    <citation type="submission" date="2018-06" db="EMBL/GenBank/DDBJ databases">
        <title>Genomic Encyclopedia of Type Strains, Phase IV (KMG-IV): sequencing the most valuable type-strain genomes for metagenomic binning, comparative biology and taxonomic classification.</title>
        <authorList>
            <person name="Goeker M."/>
        </authorList>
    </citation>
    <scope>NUCLEOTIDE SEQUENCE [LARGE SCALE GENOMIC DNA]</scope>
    <source>
        <strain evidence="1 2">DSM 18048</strain>
    </source>
</reference>
<accession>A0A318S6Y2</accession>
<evidence type="ECO:0000313" key="1">
    <source>
        <dbReference type="EMBL" id="PYE52809.1"/>
    </source>
</evidence>
<gene>
    <name evidence="1" type="ORF">DES52_112130</name>
</gene>
<name>A0A318S6Y2_9DEIO</name>
<sequence>MPTPLYRHGDVLIALVPALPLGARPRPDLVLAPDEFGGHRHRVAEPTAARLFSHGDLTFLQVTAERATVIHEDHRPIELPRGTYRVWQQREYTPERVRIVLD</sequence>
<protein>
    <submittedName>
        <fullName evidence="1">Uncharacterized protein</fullName>
    </submittedName>
</protein>
<keyword evidence="2" id="KW-1185">Reference proteome</keyword>
<comment type="caution">
    <text evidence="1">The sequence shown here is derived from an EMBL/GenBank/DDBJ whole genome shotgun (WGS) entry which is preliminary data.</text>
</comment>
<proteinExistence type="predicted"/>